<feature type="signal peptide" evidence="4">
    <location>
        <begin position="1"/>
        <end position="24"/>
    </location>
</feature>
<evidence type="ECO:0000256" key="4">
    <source>
        <dbReference type="SAM" id="SignalP"/>
    </source>
</evidence>
<dbReference type="EMBL" id="JACXZA010000003">
    <property type="protein sequence ID" value="MBD3920204.1"/>
    <property type="molecule type" value="Genomic_DNA"/>
</dbReference>
<name>A0ABR8N095_9BACL</name>
<feature type="domain" description="NodB homology" evidence="5">
    <location>
        <begin position="92"/>
        <end position="275"/>
    </location>
</feature>
<dbReference type="Pfam" id="PF01522">
    <property type="entry name" value="Polysacc_deac_1"/>
    <property type="match status" value="1"/>
</dbReference>
<dbReference type="CDD" id="cd10917">
    <property type="entry name" value="CE4_NodB_like_6s_7s"/>
    <property type="match status" value="1"/>
</dbReference>
<organism evidence="6 7">
    <name type="scientific">Paenibacillus terricola</name>
    <dbReference type="NCBI Taxonomy" id="2763503"/>
    <lineage>
        <taxon>Bacteria</taxon>
        <taxon>Bacillati</taxon>
        <taxon>Bacillota</taxon>
        <taxon>Bacilli</taxon>
        <taxon>Bacillales</taxon>
        <taxon>Paenibacillaceae</taxon>
        <taxon>Paenibacillus</taxon>
    </lineage>
</organism>
<proteinExistence type="predicted"/>
<dbReference type="PANTHER" id="PTHR10587:SF133">
    <property type="entry name" value="CHITIN DEACETYLASE 1-RELATED"/>
    <property type="match status" value="1"/>
</dbReference>
<gene>
    <name evidence="6" type="ORF">H8B09_15670</name>
</gene>
<dbReference type="InterPro" id="IPR002509">
    <property type="entry name" value="NODB_dom"/>
</dbReference>
<sequence>MKRQARTCLLVVLALMLAYPTEAAASPSAARHEVEDRAAVSIENGDALHSTEQRNSYARPRKKQRKQAAMSWVSLEKRYPGAFVTHGPRSVRRAALTFDDVPDPRYTGKVLDVLARHKVKATFFVVGSLASRYPALVRRMEREGHTVGNHSYNHAVFSQLTTEQYRRQITRTDAILAPLVGYSPRYIRPPYGEIRSTQVQWAKRNGYVVVNWDVDSVDWRSLRSRSVIINVKKTLQPGSIILQHAGGGSTQDLSGTVEALPVIIRMLRNKGYELVTIPEMLGSSDGRRQ</sequence>
<keyword evidence="1" id="KW-0479">Metal-binding</keyword>
<feature type="chain" id="PRO_5046462320" evidence="4">
    <location>
        <begin position="25"/>
        <end position="289"/>
    </location>
</feature>
<dbReference type="PROSITE" id="PS51677">
    <property type="entry name" value="NODB"/>
    <property type="match status" value="1"/>
</dbReference>
<dbReference type="PANTHER" id="PTHR10587">
    <property type="entry name" value="GLYCOSYL TRANSFERASE-RELATED"/>
    <property type="match status" value="1"/>
</dbReference>
<dbReference type="Proteomes" id="UP000609346">
    <property type="component" value="Unassembled WGS sequence"/>
</dbReference>
<dbReference type="SUPFAM" id="SSF88713">
    <property type="entry name" value="Glycoside hydrolase/deacetylase"/>
    <property type="match status" value="1"/>
</dbReference>
<evidence type="ECO:0000256" key="2">
    <source>
        <dbReference type="ARBA" id="ARBA00022801"/>
    </source>
</evidence>
<evidence type="ECO:0000313" key="7">
    <source>
        <dbReference type="Proteomes" id="UP000609346"/>
    </source>
</evidence>
<comment type="caution">
    <text evidence="6">The sequence shown here is derived from an EMBL/GenBank/DDBJ whole genome shotgun (WGS) entry which is preliminary data.</text>
</comment>
<protein>
    <submittedName>
        <fullName evidence="6">Polysaccharide deacetylase family protein</fullName>
    </submittedName>
</protein>
<dbReference type="Gene3D" id="3.20.20.370">
    <property type="entry name" value="Glycoside hydrolase/deacetylase"/>
    <property type="match status" value="1"/>
</dbReference>
<keyword evidence="7" id="KW-1185">Reference proteome</keyword>
<feature type="region of interest" description="Disordered" evidence="3">
    <location>
        <begin position="41"/>
        <end position="65"/>
    </location>
</feature>
<dbReference type="RefSeq" id="WP_191204443.1">
    <property type="nucleotide sequence ID" value="NZ_JACXZA010000003.1"/>
</dbReference>
<evidence type="ECO:0000256" key="1">
    <source>
        <dbReference type="ARBA" id="ARBA00022723"/>
    </source>
</evidence>
<reference evidence="6 7" key="1">
    <citation type="submission" date="2020-09" db="EMBL/GenBank/DDBJ databases">
        <title>Paenibacillus sp. strain PR3 16S rRNA gene Genome sequencing and assembly.</title>
        <authorList>
            <person name="Kim J."/>
        </authorList>
    </citation>
    <scope>NUCLEOTIDE SEQUENCE [LARGE SCALE GENOMIC DNA]</scope>
    <source>
        <strain evidence="6 7">PR3</strain>
    </source>
</reference>
<dbReference type="InterPro" id="IPR011330">
    <property type="entry name" value="Glyco_hydro/deAcase_b/a-brl"/>
</dbReference>
<keyword evidence="2" id="KW-0378">Hydrolase</keyword>
<evidence type="ECO:0000256" key="3">
    <source>
        <dbReference type="SAM" id="MobiDB-lite"/>
    </source>
</evidence>
<evidence type="ECO:0000313" key="6">
    <source>
        <dbReference type="EMBL" id="MBD3920204.1"/>
    </source>
</evidence>
<dbReference type="InterPro" id="IPR050248">
    <property type="entry name" value="Polysacc_deacetylase_ArnD"/>
</dbReference>
<keyword evidence="4" id="KW-0732">Signal</keyword>
<accession>A0ABR8N095</accession>
<evidence type="ECO:0000259" key="5">
    <source>
        <dbReference type="PROSITE" id="PS51677"/>
    </source>
</evidence>